<gene>
    <name evidence="2" type="primary">LOC112452336</name>
</gene>
<dbReference type="OrthoDB" id="7697489at2759"/>
<organism evidence="1 2">
    <name type="scientific">Temnothorax curvispinosus</name>
    <dbReference type="NCBI Taxonomy" id="300111"/>
    <lineage>
        <taxon>Eukaryota</taxon>
        <taxon>Metazoa</taxon>
        <taxon>Ecdysozoa</taxon>
        <taxon>Arthropoda</taxon>
        <taxon>Hexapoda</taxon>
        <taxon>Insecta</taxon>
        <taxon>Pterygota</taxon>
        <taxon>Neoptera</taxon>
        <taxon>Endopterygota</taxon>
        <taxon>Hymenoptera</taxon>
        <taxon>Apocrita</taxon>
        <taxon>Aculeata</taxon>
        <taxon>Formicoidea</taxon>
        <taxon>Formicidae</taxon>
        <taxon>Myrmicinae</taxon>
        <taxon>Temnothorax</taxon>
    </lineage>
</organism>
<dbReference type="RefSeq" id="XP_024868243.1">
    <property type="nucleotide sequence ID" value="XM_025012475.1"/>
</dbReference>
<proteinExistence type="predicted"/>
<evidence type="ECO:0000313" key="1">
    <source>
        <dbReference type="Proteomes" id="UP000504618"/>
    </source>
</evidence>
<sequence>MHFCPIRCHSMILTNYKDSIVISKTMDKCEINLYICEYCETDIGGKSVQKTVKYAMEIVMTDDLTQQVVGTLGAENKPKISKFTFPYVIIDVVRNTFEGTKIKAVEDRIVEWLHRGSDRKKAENKRRERLNLQQ</sequence>
<name>A0A6J1PFN5_9HYME</name>
<dbReference type="AlphaFoldDB" id="A0A6J1PFN5"/>
<dbReference type="Proteomes" id="UP000504618">
    <property type="component" value="Unplaced"/>
</dbReference>
<protein>
    <submittedName>
        <fullName evidence="2">Uncharacterized protein LOC112452336 isoform X1</fullName>
    </submittedName>
</protein>
<evidence type="ECO:0000313" key="2">
    <source>
        <dbReference type="RefSeq" id="XP_024868243.1"/>
    </source>
</evidence>
<dbReference type="GeneID" id="112452336"/>
<reference evidence="2" key="1">
    <citation type="submission" date="2025-08" db="UniProtKB">
        <authorList>
            <consortium name="RefSeq"/>
        </authorList>
    </citation>
    <scope>IDENTIFICATION</scope>
    <source>
        <tissue evidence="2">Whole body</tissue>
    </source>
</reference>
<accession>A0A6J1PFN5</accession>
<keyword evidence="1" id="KW-1185">Reference proteome</keyword>